<dbReference type="AlphaFoldDB" id="A0A835S747"/>
<keyword evidence="3" id="KW-1185">Reference proteome</keyword>
<comment type="caution">
    <text evidence="2">The sequence shown here is derived from an EMBL/GenBank/DDBJ whole genome shotgun (WGS) entry which is preliminary data.</text>
</comment>
<evidence type="ECO:0000313" key="3">
    <source>
        <dbReference type="Proteomes" id="UP000636800"/>
    </source>
</evidence>
<evidence type="ECO:0000313" key="2">
    <source>
        <dbReference type="EMBL" id="KAG0498732.1"/>
    </source>
</evidence>
<accession>A0A835S747</accession>
<name>A0A835S747_VANPL</name>
<dbReference type="Proteomes" id="UP000636800">
    <property type="component" value="Chromosome 1"/>
</dbReference>
<reference evidence="2 3" key="1">
    <citation type="journal article" date="2020" name="Nat. Food">
        <title>A phased Vanilla planifolia genome enables genetic improvement of flavour and production.</title>
        <authorList>
            <person name="Hasing T."/>
            <person name="Tang H."/>
            <person name="Brym M."/>
            <person name="Khazi F."/>
            <person name="Huang T."/>
            <person name="Chambers A.H."/>
        </authorList>
    </citation>
    <scope>NUCLEOTIDE SEQUENCE [LARGE SCALE GENOMIC DNA]</scope>
    <source>
        <tissue evidence="2">Leaf</tissue>
    </source>
</reference>
<organism evidence="2 3">
    <name type="scientific">Vanilla planifolia</name>
    <name type="common">Vanilla</name>
    <dbReference type="NCBI Taxonomy" id="51239"/>
    <lineage>
        <taxon>Eukaryota</taxon>
        <taxon>Viridiplantae</taxon>
        <taxon>Streptophyta</taxon>
        <taxon>Embryophyta</taxon>
        <taxon>Tracheophyta</taxon>
        <taxon>Spermatophyta</taxon>
        <taxon>Magnoliopsida</taxon>
        <taxon>Liliopsida</taxon>
        <taxon>Asparagales</taxon>
        <taxon>Orchidaceae</taxon>
        <taxon>Vanilloideae</taxon>
        <taxon>Vanilleae</taxon>
        <taxon>Vanilla</taxon>
    </lineage>
</organism>
<gene>
    <name evidence="2" type="ORF">HPP92_003423</name>
</gene>
<feature type="region of interest" description="Disordered" evidence="1">
    <location>
        <begin position="27"/>
        <end position="103"/>
    </location>
</feature>
<sequence length="103" mass="10928">MLVGVRRPRLAMDPGMTFKELMGWCMSAHPGVSRPSRERGRSRSRRGSPSRSRAQHLADSGDRSLGAEGAEREARGGGVKGKLLGSMTAREKEPPTGVGGNAA</sequence>
<dbReference type="EMBL" id="JADCNL010000001">
    <property type="protein sequence ID" value="KAG0498732.1"/>
    <property type="molecule type" value="Genomic_DNA"/>
</dbReference>
<evidence type="ECO:0000256" key="1">
    <source>
        <dbReference type="SAM" id="MobiDB-lite"/>
    </source>
</evidence>
<proteinExistence type="predicted"/>
<protein>
    <submittedName>
        <fullName evidence="2">Uncharacterized protein</fullName>
    </submittedName>
</protein>